<reference evidence="7 9" key="1">
    <citation type="journal article" date="2016" name="Int. J. Syst. Evol. Microbiol.">
        <title>Methanosarcina flavescens sp. nov., a methanogenic archaeon isolated from a full-scale anaerobic digester.</title>
        <authorList>
            <person name="Kern T."/>
            <person name="Fischer M.A."/>
            <person name="Deppenmeier U."/>
            <person name="Schmitz R.A."/>
            <person name="Rother M."/>
        </authorList>
    </citation>
    <scope>NUCLEOTIDE SEQUENCE [LARGE SCALE GENOMIC DNA]</scope>
    <source>
        <strain evidence="7 9">E03.2</strain>
    </source>
</reference>
<evidence type="ECO:0000259" key="6">
    <source>
        <dbReference type="Pfam" id="PF03725"/>
    </source>
</evidence>
<protein>
    <recommendedName>
        <fullName evidence="4">Exosome complex component Rrp42</fullName>
    </recommendedName>
</protein>
<comment type="function">
    <text evidence="4">Non-catalytic component of the exosome, which is a complex involved in RNA degradation. Contributes to the structuring of the Rrp41 active site.</text>
</comment>
<evidence type="ECO:0000313" key="9">
    <source>
        <dbReference type="Proteomes" id="UP000053087"/>
    </source>
</evidence>
<evidence type="ECO:0000313" key="8">
    <source>
        <dbReference type="EMBL" id="NLK33105.1"/>
    </source>
</evidence>
<sequence>MKTMSEIIATLKKDYIYNLMIKGKRQDGRRFKDFRDIKLETNVISKAEGSAKVTLGNTQVLVGVKLQTGTPFPDSQDEGVIITNLELNPIASPEFEPGPPREEAIEMARVVDRGIRESGAIDIKKLCITVGESVWIVFIDVHVLNDDGNLIDASCLAAIAALMTTTVPNEQQGIGPNVPLAMKELPVGVTLAKIGSKLMVDPSLDEEAVCETKLTVVSGSDGAIAGMQKMGSAPLTEAEVLEAIEVAREKAAELRELYLEGLIRQE</sequence>
<comment type="similarity">
    <text evidence="4">Belongs to the RNase PH family. Rrp42 subfamily.</text>
</comment>
<dbReference type="SUPFAM" id="SSF54211">
    <property type="entry name" value="Ribosomal protein S5 domain 2-like"/>
    <property type="match status" value="1"/>
</dbReference>
<evidence type="ECO:0000256" key="4">
    <source>
        <dbReference type="HAMAP-Rule" id="MF_00622"/>
    </source>
</evidence>
<evidence type="ECO:0000256" key="2">
    <source>
        <dbReference type="ARBA" id="ARBA00022490"/>
    </source>
</evidence>
<name>A0A660HNS3_9EURY</name>
<feature type="domain" description="Exoribonuclease phosphorolytic" evidence="5">
    <location>
        <begin position="33"/>
        <end position="168"/>
    </location>
</feature>
<dbReference type="Gene3D" id="3.30.230.70">
    <property type="entry name" value="GHMP Kinase, N-terminal domain"/>
    <property type="match status" value="1"/>
</dbReference>
<dbReference type="GO" id="GO:0016075">
    <property type="term" value="P:rRNA catabolic process"/>
    <property type="evidence" value="ECO:0007669"/>
    <property type="project" value="TreeGrafter"/>
</dbReference>
<dbReference type="InterPro" id="IPR027408">
    <property type="entry name" value="PNPase/RNase_PH_dom_sf"/>
</dbReference>
<keyword evidence="2 4" id="KW-0963">Cytoplasm</keyword>
<dbReference type="EMBL" id="JAAYQL010000059">
    <property type="protein sequence ID" value="NLK33105.1"/>
    <property type="molecule type" value="Genomic_DNA"/>
</dbReference>
<proteinExistence type="inferred from homology"/>
<reference evidence="8 10" key="3">
    <citation type="journal article" date="2020" name="Biotechnol. Biofuels">
        <title>New insights from the biogas microbiome by comprehensive genome-resolved metagenomics of nearly 1600 species originating from multiple anaerobic digesters.</title>
        <authorList>
            <person name="Campanaro S."/>
            <person name="Treu L."/>
            <person name="Rodriguez-R L.M."/>
            <person name="Kovalovszki A."/>
            <person name="Ziels R.M."/>
            <person name="Maus I."/>
            <person name="Zhu X."/>
            <person name="Kougias P.G."/>
            <person name="Basile A."/>
            <person name="Luo G."/>
            <person name="Schluter A."/>
            <person name="Konstantinidis K.T."/>
            <person name="Angelidaki I."/>
        </authorList>
    </citation>
    <scope>NUCLEOTIDE SEQUENCE [LARGE SCALE GENOMIC DNA]</scope>
    <source>
        <strain evidence="8">AS22ysBPME_46</strain>
    </source>
</reference>
<comment type="subcellular location">
    <subcellularLocation>
        <location evidence="1 4">Cytoplasm</location>
    </subcellularLocation>
</comment>
<dbReference type="SUPFAM" id="SSF55666">
    <property type="entry name" value="Ribonuclease PH domain 2-like"/>
    <property type="match status" value="1"/>
</dbReference>
<dbReference type="AlphaFoldDB" id="A0A660HNS3"/>
<dbReference type="Proteomes" id="UP000053087">
    <property type="component" value="Chromosome"/>
</dbReference>
<accession>A0A660HNS3</accession>
<dbReference type="Pfam" id="PF03725">
    <property type="entry name" value="RNase_PH_C"/>
    <property type="match status" value="1"/>
</dbReference>
<feature type="domain" description="Exoribonuclease phosphorolytic" evidence="6">
    <location>
        <begin position="185"/>
        <end position="249"/>
    </location>
</feature>
<evidence type="ECO:0000256" key="3">
    <source>
        <dbReference type="ARBA" id="ARBA00022835"/>
    </source>
</evidence>
<dbReference type="GO" id="GO:0000177">
    <property type="term" value="C:cytoplasmic exosome (RNase complex)"/>
    <property type="evidence" value="ECO:0007669"/>
    <property type="project" value="TreeGrafter"/>
</dbReference>
<dbReference type="InterPro" id="IPR050590">
    <property type="entry name" value="Exosome_comp_Rrp42_subfam"/>
</dbReference>
<organism evidence="7 9">
    <name type="scientific">Methanosarcina flavescens</name>
    <dbReference type="NCBI Taxonomy" id="1715806"/>
    <lineage>
        <taxon>Archaea</taxon>
        <taxon>Methanobacteriati</taxon>
        <taxon>Methanobacteriota</taxon>
        <taxon>Stenosarchaea group</taxon>
        <taxon>Methanomicrobia</taxon>
        <taxon>Methanosarcinales</taxon>
        <taxon>Methanosarcinaceae</taxon>
        <taxon>Methanosarcina</taxon>
    </lineage>
</organism>
<dbReference type="RefSeq" id="WP_054299085.1">
    <property type="nucleotide sequence ID" value="NZ_CP032683.1"/>
</dbReference>
<dbReference type="OrthoDB" id="30932at2157"/>
<comment type="subunit">
    <text evidence="4">Component of the archaeal exosome complex. Forms a hexameric ring-like arrangement composed of 3 Rrp41-Rrp42 heterodimers. The hexameric ring associates with a trimer of Rrp4 and/or Csl4 subunits.</text>
</comment>
<dbReference type="EMBL" id="CP032683">
    <property type="protein sequence ID" value="AYK13927.1"/>
    <property type="molecule type" value="Genomic_DNA"/>
</dbReference>
<dbReference type="HAMAP" id="MF_00622">
    <property type="entry name" value="Exosome_Rrp42"/>
    <property type="match status" value="1"/>
</dbReference>
<evidence type="ECO:0000313" key="7">
    <source>
        <dbReference type="EMBL" id="AYK13927.1"/>
    </source>
</evidence>
<dbReference type="Proteomes" id="UP000585579">
    <property type="component" value="Unassembled WGS sequence"/>
</dbReference>
<dbReference type="NCBIfam" id="NF003282">
    <property type="entry name" value="PRK04282.1-1"/>
    <property type="match status" value="1"/>
</dbReference>
<keyword evidence="3 4" id="KW-0271">Exosome</keyword>
<dbReference type="FunFam" id="3.30.230.70:FF:000017">
    <property type="entry name" value="Exosome complex component Rrp42"/>
    <property type="match status" value="1"/>
</dbReference>
<reference evidence="7" key="2">
    <citation type="submission" date="2018-10" db="EMBL/GenBank/DDBJ databases">
        <authorList>
            <person name="Fischer M.A."/>
            <person name="Kern T."/>
            <person name="Deppenmeier U."/>
            <person name="Schmitz R.A."/>
            <person name="Rother M."/>
        </authorList>
    </citation>
    <scope>NUCLEOTIDE SEQUENCE</scope>
    <source>
        <strain evidence="7">E03.2</strain>
    </source>
</reference>
<dbReference type="InterPro" id="IPR020869">
    <property type="entry name" value="Rrp42_archaea"/>
</dbReference>
<dbReference type="CDD" id="cd11365">
    <property type="entry name" value="RNase_PH_archRRP42"/>
    <property type="match status" value="1"/>
</dbReference>
<evidence type="ECO:0000256" key="1">
    <source>
        <dbReference type="ARBA" id="ARBA00004496"/>
    </source>
</evidence>
<dbReference type="Pfam" id="PF01138">
    <property type="entry name" value="RNase_PH"/>
    <property type="match status" value="1"/>
</dbReference>
<keyword evidence="9" id="KW-1185">Reference proteome</keyword>
<gene>
    <name evidence="4" type="primary">rrp42</name>
    <name evidence="7" type="ORF">AOB57_000710</name>
    <name evidence="8" type="ORF">GX302_09850</name>
</gene>
<dbReference type="InterPro" id="IPR015847">
    <property type="entry name" value="ExoRNase_PH_dom2"/>
</dbReference>
<dbReference type="GO" id="GO:0035925">
    <property type="term" value="F:mRNA 3'-UTR AU-rich region binding"/>
    <property type="evidence" value="ECO:0007669"/>
    <property type="project" value="TreeGrafter"/>
</dbReference>
<dbReference type="GeneID" id="53686606"/>
<dbReference type="PANTHER" id="PTHR11097">
    <property type="entry name" value="EXOSOME COMPLEX EXONUCLEASE RIBOSOMAL RNA PROCESSING PROTEIN"/>
    <property type="match status" value="1"/>
</dbReference>
<dbReference type="InterPro" id="IPR020568">
    <property type="entry name" value="Ribosomal_Su5_D2-typ_SF"/>
</dbReference>
<dbReference type="InterPro" id="IPR036345">
    <property type="entry name" value="ExoRNase_PH_dom2_sf"/>
</dbReference>
<dbReference type="KEGG" id="mfz:AOB57_000710"/>
<evidence type="ECO:0000313" key="10">
    <source>
        <dbReference type="Proteomes" id="UP000585579"/>
    </source>
</evidence>
<dbReference type="PANTHER" id="PTHR11097:SF8">
    <property type="entry name" value="EXOSOME COMPLEX COMPONENT RRP42"/>
    <property type="match status" value="1"/>
</dbReference>
<evidence type="ECO:0000259" key="5">
    <source>
        <dbReference type="Pfam" id="PF01138"/>
    </source>
</evidence>
<dbReference type="InterPro" id="IPR001247">
    <property type="entry name" value="ExoRNase_PH_dom1"/>
</dbReference>